<dbReference type="GO" id="GO:0008556">
    <property type="term" value="F:P-type potassium transmembrane transporter activity"/>
    <property type="evidence" value="ECO:0007669"/>
    <property type="project" value="InterPro"/>
</dbReference>
<dbReference type="PANTHER" id="PTHR30042">
    <property type="entry name" value="POTASSIUM-TRANSPORTING ATPASE C CHAIN"/>
    <property type="match status" value="1"/>
</dbReference>
<name>A0A6N4QBV0_9LEPT</name>
<accession>A0A6N4QBV0</accession>
<keyword evidence="7 11" id="KW-0630">Potassium</keyword>
<evidence type="ECO:0000256" key="1">
    <source>
        <dbReference type="ARBA" id="ARBA00022448"/>
    </source>
</evidence>
<feature type="transmembrane region" description="Helical" evidence="11">
    <location>
        <begin position="6"/>
        <end position="26"/>
    </location>
</feature>
<evidence type="ECO:0000256" key="4">
    <source>
        <dbReference type="ARBA" id="ARBA00022692"/>
    </source>
</evidence>
<dbReference type="PANTHER" id="PTHR30042:SF2">
    <property type="entry name" value="POTASSIUM-TRANSPORTING ATPASE KDPC SUBUNIT"/>
    <property type="match status" value="1"/>
</dbReference>
<evidence type="ECO:0000256" key="10">
    <source>
        <dbReference type="ARBA" id="ARBA00023136"/>
    </source>
</evidence>
<keyword evidence="3 11" id="KW-0633">Potassium transport</keyword>
<evidence type="ECO:0000256" key="5">
    <source>
        <dbReference type="ARBA" id="ARBA00022741"/>
    </source>
</evidence>
<comment type="subunit">
    <text evidence="11">The system is composed of three essential subunits: KdpA, KdpB and KdpC.</text>
</comment>
<comment type="caution">
    <text evidence="12">The sequence shown here is derived from an EMBL/GenBank/DDBJ whole genome shotgun (WGS) entry which is preliminary data.</text>
</comment>
<keyword evidence="10 11" id="KW-0472">Membrane</keyword>
<dbReference type="AlphaFoldDB" id="A0A6N4QBV0"/>
<evidence type="ECO:0000256" key="2">
    <source>
        <dbReference type="ARBA" id="ARBA00022475"/>
    </source>
</evidence>
<evidence type="ECO:0000256" key="6">
    <source>
        <dbReference type="ARBA" id="ARBA00022840"/>
    </source>
</evidence>
<dbReference type="NCBIfam" id="NF001454">
    <property type="entry name" value="PRK00315.1"/>
    <property type="match status" value="1"/>
</dbReference>
<keyword evidence="4 11" id="KW-0812">Transmembrane</keyword>
<comment type="subcellular location">
    <subcellularLocation>
        <location evidence="11">Cell membrane</location>
        <topology evidence="11">Single-pass membrane protein</topology>
    </subcellularLocation>
</comment>
<keyword evidence="8 11" id="KW-1133">Transmembrane helix</keyword>
<evidence type="ECO:0000256" key="9">
    <source>
        <dbReference type="ARBA" id="ARBA00023065"/>
    </source>
</evidence>
<evidence type="ECO:0000313" key="13">
    <source>
        <dbReference type="Proteomes" id="UP000297613"/>
    </source>
</evidence>
<evidence type="ECO:0000256" key="11">
    <source>
        <dbReference type="HAMAP-Rule" id="MF_00276"/>
    </source>
</evidence>
<evidence type="ECO:0000256" key="7">
    <source>
        <dbReference type="ARBA" id="ARBA00022958"/>
    </source>
</evidence>
<dbReference type="GO" id="GO:0005524">
    <property type="term" value="F:ATP binding"/>
    <property type="evidence" value="ECO:0007669"/>
    <property type="project" value="UniProtKB-UniRule"/>
</dbReference>
<dbReference type="Pfam" id="PF02669">
    <property type="entry name" value="KdpC"/>
    <property type="match status" value="1"/>
</dbReference>
<reference evidence="12 13" key="1">
    <citation type="journal article" date="2019" name="PLoS Negl. Trop. Dis.">
        <title>Revisiting the worldwide diversity of Leptospira species in the environment.</title>
        <authorList>
            <person name="Vincent A.T."/>
            <person name="Schiettekatte O."/>
            <person name="Bourhy P."/>
            <person name="Veyrier F.J."/>
            <person name="Picardeau M."/>
        </authorList>
    </citation>
    <scope>NUCLEOTIDE SEQUENCE [LARGE SCALE GENOMIC DNA]</scope>
    <source>
        <strain evidence="12 13">201702445</strain>
    </source>
</reference>
<dbReference type="NCBIfam" id="TIGR00681">
    <property type="entry name" value="kdpC"/>
    <property type="match status" value="1"/>
</dbReference>
<dbReference type="InterPro" id="IPR003820">
    <property type="entry name" value="KdpC"/>
</dbReference>
<dbReference type="EMBL" id="RQGM01000003">
    <property type="protein sequence ID" value="TGL90047.1"/>
    <property type="molecule type" value="Genomic_DNA"/>
</dbReference>
<keyword evidence="2 11" id="KW-1003">Cell membrane</keyword>
<dbReference type="PIRSF" id="PIRSF001296">
    <property type="entry name" value="K_ATPase_KdpC"/>
    <property type="match status" value="1"/>
</dbReference>
<evidence type="ECO:0000313" key="12">
    <source>
        <dbReference type="EMBL" id="TGL90047.1"/>
    </source>
</evidence>
<comment type="similarity">
    <text evidence="11">Belongs to the KdpC family.</text>
</comment>
<dbReference type="HAMAP" id="MF_00276">
    <property type="entry name" value="KdpC"/>
    <property type="match status" value="1"/>
</dbReference>
<keyword evidence="5 11" id="KW-0547">Nucleotide-binding</keyword>
<comment type="function">
    <text evidence="11">Part of the high-affinity ATP-driven potassium transport (or Kdp) system, which catalyzes the hydrolysis of ATP coupled with the electrogenic transport of potassium into the cytoplasm. This subunit acts as a catalytic chaperone that increases the ATP-binding affinity of the ATP-hydrolyzing subunit KdpB by the formation of a transient KdpB/KdpC/ATP ternary complex.</text>
</comment>
<protein>
    <recommendedName>
        <fullName evidence="11">Potassium-transporting ATPase KdpC subunit</fullName>
    </recommendedName>
    <alternativeName>
        <fullName evidence="11">ATP phosphohydrolase [potassium-transporting] C chain</fullName>
    </alternativeName>
    <alternativeName>
        <fullName evidence="11">Potassium-binding and translocating subunit C</fullName>
    </alternativeName>
    <alternativeName>
        <fullName evidence="11">Potassium-translocating ATPase C chain</fullName>
    </alternativeName>
</protein>
<proteinExistence type="inferred from homology"/>
<evidence type="ECO:0000256" key="8">
    <source>
        <dbReference type="ARBA" id="ARBA00022989"/>
    </source>
</evidence>
<gene>
    <name evidence="11 12" type="primary">kdpC</name>
    <name evidence="12" type="ORF">EHQ83_00375</name>
</gene>
<evidence type="ECO:0000256" key="3">
    <source>
        <dbReference type="ARBA" id="ARBA00022538"/>
    </source>
</evidence>
<dbReference type="RefSeq" id="WP_135572041.1">
    <property type="nucleotide sequence ID" value="NZ_RQGK01000072.1"/>
</dbReference>
<dbReference type="GO" id="GO:0005886">
    <property type="term" value="C:plasma membrane"/>
    <property type="evidence" value="ECO:0007669"/>
    <property type="project" value="UniProtKB-SubCell"/>
</dbReference>
<sequence>MLRTSFIALRTLLVLTFITGVFYPIVVTGFGEKLFRFNANGSLVYQDDKLVGSELIGQKFTKQEYFWSRPSAVDYGTVPSGASNQSATNASLKKSVEERRTILLKEHPDQRAVPADLLFASGSGLDPHISPDAARFQLRRVANARKLNAEQISRLNEILASSIEKPSLGYIGEKRINVLRLNLKLDQEFGRIKE</sequence>
<keyword evidence="9 11" id="KW-0406">Ion transport</keyword>
<keyword evidence="6 11" id="KW-0067">ATP-binding</keyword>
<dbReference type="Proteomes" id="UP000297613">
    <property type="component" value="Unassembled WGS sequence"/>
</dbReference>
<keyword evidence="1 11" id="KW-0813">Transport</keyword>
<organism evidence="12 13">
    <name type="scientific">Leptospira yasudae</name>
    <dbReference type="NCBI Taxonomy" id="2202201"/>
    <lineage>
        <taxon>Bacteria</taxon>
        <taxon>Pseudomonadati</taxon>
        <taxon>Spirochaetota</taxon>
        <taxon>Spirochaetia</taxon>
        <taxon>Leptospirales</taxon>
        <taxon>Leptospiraceae</taxon>
        <taxon>Leptospira</taxon>
    </lineage>
</organism>